<evidence type="ECO:0000313" key="3">
    <source>
        <dbReference type="Proteomes" id="UP000054350"/>
    </source>
</evidence>
<reference evidence="2 3" key="1">
    <citation type="submission" date="2009-11" db="EMBL/GenBank/DDBJ databases">
        <title>Annotation of Allomyces macrogynus ATCC 38327.</title>
        <authorList>
            <consortium name="The Broad Institute Genome Sequencing Platform"/>
            <person name="Russ C."/>
            <person name="Cuomo C."/>
            <person name="Burger G."/>
            <person name="Gray M.W."/>
            <person name="Holland P.W.H."/>
            <person name="King N."/>
            <person name="Lang F.B.F."/>
            <person name="Roger A.J."/>
            <person name="Ruiz-Trillo I."/>
            <person name="Young S.K."/>
            <person name="Zeng Q."/>
            <person name="Gargeya S."/>
            <person name="Fitzgerald M."/>
            <person name="Haas B."/>
            <person name="Abouelleil A."/>
            <person name="Alvarado L."/>
            <person name="Arachchi H.M."/>
            <person name="Berlin A."/>
            <person name="Chapman S.B."/>
            <person name="Gearin G."/>
            <person name="Goldberg J."/>
            <person name="Griggs A."/>
            <person name="Gujja S."/>
            <person name="Hansen M."/>
            <person name="Heiman D."/>
            <person name="Howarth C."/>
            <person name="Larimer J."/>
            <person name="Lui A."/>
            <person name="MacDonald P.J.P."/>
            <person name="McCowen C."/>
            <person name="Montmayeur A."/>
            <person name="Murphy C."/>
            <person name="Neiman D."/>
            <person name="Pearson M."/>
            <person name="Priest M."/>
            <person name="Roberts A."/>
            <person name="Saif S."/>
            <person name="Shea T."/>
            <person name="Sisk P."/>
            <person name="Stolte C."/>
            <person name="Sykes S."/>
            <person name="Wortman J."/>
            <person name="Nusbaum C."/>
            <person name="Birren B."/>
        </authorList>
    </citation>
    <scope>NUCLEOTIDE SEQUENCE [LARGE SCALE GENOMIC DNA]</scope>
    <source>
        <strain evidence="2 3">ATCC 38327</strain>
    </source>
</reference>
<feature type="compositionally biased region" description="Basic residues" evidence="1">
    <location>
        <begin position="1"/>
        <end position="29"/>
    </location>
</feature>
<dbReference type="EMBL" id="GG745329">
    <property type="protein sequence ID" value="KNE55577.1"/>
    <property type="molecule type" value="Genomic_DNA"/>
</dbReference>
<dbReference type="OrthoDB" id="5570894at2759"/>
<dbReference type="Proteomes" id="UP000054350">
    <property type="component" value="Unassembled WGS sequence"/>
</dbReference>
<dbReference type="AlphaFoldDB" id="A0A0L0RYW4"/>
<protein>
    <submittedName>
        <fullName evidence="2">Uncharacterized protein</fullName>
    </submittedName>
</protein>
<organism evidence="2 3">
    <name type="scientific">Allomyces macrogynus (strain ATCC 38327)</name>
    <name type="common">Allomyces javanicus var. macrogynus</name>
    <dbReference type="NCBI Taxonomy" id="578462"/>
    <lineage>
        <taxon>Eukaryota</taxon>
        <taxon>Fungi</taxon>
        <taxon>Fungi incertae sedis</taxon>
        <taxon>Blastocladiomycota</taxon>
        <taxon>Blastocladiomycetes</taxon>
        <taxon>Blastocladiales</taxon>
        <taxon>Blastocladiaceae</taxon>
        <taxon>Allomyces</taxon>
    </lineage>
</organism>
<accession>A0A0L0RYW4</accession>
<feature type="region of interest" description="Disordered" evidence="1">
    <location>
        <begin position="236"/>
        <end position="287"/>
    </location>
</feature>
<evidence type="ECO:0000313" key="2">
    <source>
        <dbReference type="EMBL" id="KNE55577.1"/>
    </source>
</evidence>
<gene>
    <name evidence="2" type="ORF">AMAG_01468</name>
</gene>
<name>A0A0L0RYW4_ALLM3</name>
<feature type="compositionally biased region" description="Basic and acidic residues" evidence="1">
    <location>
        <begin position="264"/>
        <end position="278"/>
    </location>
</feature>
<proteinExistence type="predicted"/>
<reference evidence="3" key="2">
    <citation type="submission" date="2009-11" db="EMBL/GenBank/DDBJ databases">
        <title>The Genome Sequence of Allomyces macrogynus strain ATCC 38327.</title>
        <authorList>
            <consortium name="The Broad Institute Genome Sequencing Platform"/>
            <person name="Russ C."/>
            <person name="Cuomo C."/>
            <person name="Shea T."/>
            <person name="Young S.K."/>
            <person name="Zeng Q."/>
            <person name="Koehrsen M."/>
            <person name="Haas B."/>
            <person name="Borodovsky M."/>
            <person name="Guigo R."/>
            <person name="Alvarado L."/>
            <person name="Berlin A."/>
            <person name="Borenstein D."/>
            <person name="Chen Z."/>
            <person name="Engels R."/>
            <person name="Freedman E."/>
            <person name="Gellesch M."/>
            <person name="Goldberg J."/>
            <person name="Griggs A."/>
            <person name="Gujja S."/>
            <person name="Heiman D."/>
            <person name="Hepburn T."/>
            <person name="Howarth C."/>
            <person name="Jen D."/>
            <person name="Larson L."/>
            <person name="Lewis B."/>
            <person name="Mehta T."/>
            <person name="Park D."/>
            <person name="Pearson M."/>
            <person name="Roberts A."/>
            <person name="Saif S."/>
            <person name="Shenoy N."/>
            <person name="Sisk P."/>
            <person name="Stolte C."/>
            <person name="Sykes S."/>
            <person name="Walk T."/>
            <person name="White J."/>
            <person name="Yandava C."/>
            <person name="Burger G."/>
            <person name="Gray M.W."/>
            <person name="Holland P.W.H."/>
            <person name="King N."/>
            <person name="Lang F.B.F."/>
            <person name="Roger A.J."/>
            <person name="Ruiz-Trillo I."/>
            <person name="Lander E."/>
            <person name="Nusbaum C."/>
        </authorList>
    </citation>
    <scope>NUCLEOTIDE SEQUENCE [LARGE SCALE GENOMIC DNA]</scope>
    <source>
        <strain evidence="3">ATCC 38327</strain>
    </source>
</reference>
<sequence length="307" mass="33776">MSQRALRRPRRLRRPIRPSRAPTLHRRQPTARPSTHGMVTTDFLADFLDMLDTADSGSDQEVPSAPAAIPVATRAVTPGQPQLHSQARNRGPFCGTVVCRRAGMLGAQRHGRCHGRDWRTAAPRAKDPLGPTRVKAMVDYLYLKCQDHNTMRLCRARVDHVTRPKGPGRTRPTAYRDMAETGLRAAYQLRDEDAAIKVAKYLTPMDGNLSYLLGTFHQFFPAAALGAHPRAILASNDRARTPRPSPAATQRPAIPSRPARTRARAPDPRHRQDDRVPDRTQVLGARIGGARGLPAVAGAGIDRPPVL</sequence>
<evidence type="ECO:0000256" key="1">
    <source>
        <dbReference type="SAM" id="MobiDB-lite"/>
    </source>
</evidence>
<keyword evidence="3" id="KW-1185">Reference proteome</keyword>
<dbReference type="VEuPathDB" id="FungiDB:AMAG_01468"/>
<feature type="region of interest" description="Disordered" evidence="1">
    <location>
        <begin position="1"/>
        <end position="38"/>
    </location>
</feature>